<comment type="caution">
    <text evidence="1">The sequence shown here is derived from an EMBL/GenBank/DDBJ whole genome shotgun (WGS) entry which is preliminary data.</text>
</comment>
<dbReference type="EMBL" id="CBTN010000025">
    <property type="protein sequence ID" value="CDH54795.1"/>
    <property type="molecule type" value="Genomic_DNA"/>
</dbReference>
<gene>
    <name evidence="1" type="ORF">LCOR_06012.1</name>
</gene>
<organism evidence="1 2">
    <name type="scientific">Lichtheimia corymbifera JMRC:FSU:9682</name>
    <dbReference type="NCBI Taxonomy" id="1263082"/>
    <lineage>
        <taxon>Eukaryota</taxon>
        <taxon>Fungi</taxon>
        <taxon>Fungi incertae sedis</taxon>
        <taxon>Mucoromycota</taxon>
        <taxon>Mucoromycotina</taxon>
        <taxon>Mucoromycetes</taxon>
        <taxon>Mucorales</taxon>
        <taxon>Lichtheimiaceae</taxon>
        <taxon>Lichtheimia</taxon>
    </lineage>
</organism>
<name>A0A068RYG0_9FUNG</name>
<reference evidence="1" key="1">
    <citation type="submission" date="2013-08" db="EMBL/GenBank/DDBJ databases">
        <title>Gene expansion shapes genome architecture in the human pathogen Lichtheimia corymbifera: an evolutionary genomics analysis in the ancient terrestrial Mucorales (Mucoromycotina).</title>
        <authorList>
            <person name="Schwartze V.U."/>
            <person name="Winter S."/>
            <person name="Shelest E."/>
            <person name="Marcet-Houben M."/>
            <person name="Horn F."/>
            <person name="Wehner S."/>
            <person name="Hoffmann K."/>
            <person name="Riege K."/>
            <person name="Sammeth M."/>
            <person name="Nowrousian M."/>
            <person name="Valiante V."/>
            <person name="Linde J."/>
            <person name="Jacobsen I.D."/>
            <person name="Marz M."/>
            <person name="Brakhage A.A."/>
            <person name="Gabaldon T."/>
            <person name="Bocker S."/>
            <person name="Voigt K."/>
        </authorList>
    </citation>
    <scope>NUCLEOTIDE SEQUENCE [LARGE SCALE GENOMIC DNA]</scope>
    <source>
        <strain evidence="1">FSU 9682</strain>
    </source>
</reference>
<proteinExistence type="predicted"/>
<dbReference type="VEuPathDB" id="FungiDB:LCOR_06012.1"/>
<keyword evidence="2" id="KW-1185">Reference proteome</keyword>
<sequence length="73" mass="8203">MSAFTLSLQSHHHHDTLDTLASVDMDMDPNTVGHDVADIVNAICESLSWTFDKDQILLEWDAYIDNIANPPIH</sequence>
<accession>A0A068RYG0</accession>
<protein>
    <submittedName>
        <fullName evidence="1">Uncharacterized protein</fullName>
    </submittedName>
</protein>
<dbReference type="AlphaFoldDB" id="A0A068RYG0"/>
<evidence type="ECO:0000313" key="2">
    <source>
        <dbReference type="Proteomes" id="UP000027586"/>
    </source>
</evidence>
<evidence type="ECO:0000313" key="1">
    <source>
        <dbReference type="EMBL" id="CDH54795.1"/>
    </source>
</evidence>
<dbReference type="Proteomes" id="UP000027586">
    <property type="component" value="Unassembled WGS sequence"/>
</dbReference>